<dbReference type="PRINTS" id="PR00076">
    <property type="entry name" value="6PGDHDRGNASE"/>
</dbReference>
<keyword evidence="6 7" id="KW-0570">Pentose shunt</keyword>
<evidence type="ECO:0000256" key="4">
    <source>
        <dbReference type="ARBA" id="ARBA00023002"/>
    </source>
</evidence>
<dbReference type="EC" id="1.1.1.44" evidence="7"/>
<dbReference type="GO" id="GO:0006098">
    <property type="term" value="P:pentose-phosphate shunt"/>
    <property type="evidence" value="ECO:0007669"/>
    <property type="project" value="UniProtKB-KW"/>
</dbReference>
<feature type="domain" description="6-phosphogluconate dehydrogenase C-terminal" evidence="8">
    <location>
        <begin position="258"/>
        <end position="550"/>
    </location>
</feature>
<dbReference type="Gene3D" id="1.20.5.320">
    <property type="entry name" value="6-Phosphogluconate Dehydrogenase, domain 3"/>
    <property type="match status" value="1"/>
</dbReference>
<dbReference type="PROSITE" id="PS00461">
    <property type="entry name" value="6PGD"/>
    <property type="match status" value="1"/>
</dbReference>
<comment type="caution">
    <text evidence="9">The sequence shown here is derived from an EMBL/GenBank/DDBJ whole genome shotgun (WGS) entry which is preliminary data.</text>
</comment>
<dbReference type="InterPro" id="IPR036291">
    <property type="entry name" value="NAD(P)-bd_dom_sf"/>
</dbReference>
<dbReference type="NCBIfam" id="NF006765">
    <property type="entry name" value="PRK09287.1"/>
    <property type="match status" value="1"/>
</dbReference>
<dbReference type="Pfam" id="PF03446">
    <property type="entry name" value="NAD_binding_2"/>
    <property type="match status" value="1"/>
</dbReference>
<dbReference type="SUPFAM" id="SSF48179">
    <property type="entry name" value="6-phosphogluconate dehydrogenase C-terminal domain-like"/>
    <property type="match status" value="1"/>
</dbReference>
<sequence>MNSHALRSSKLHGTAGRVREVPPITTAFRCAAPLHAPWSAVPPVLLPSRPAPSARRMAPYAASTAEAPRASDKGAPMAVSEIGLVGLAVMGQNMALNIAEKGFPISVYNRSHDKTEAAVKRAQKEGLGDKLRGYETVKDFVASLQKPRRVIILVKAGAPVDQTIDALCEYMEPGDIIIDGGNEWYENTEKRMAKVAQKGLLYMGMGVSGGEEGARRGPSMMPGGSPEAYTHIQSIVEKVAAQVDDGPCVTYIGGGGAGNFVKMVHNGIEYGDMQLISEAYDVLKTLGGLDNEELAAVFKEWNQGELKSFLVEISAIIMNKPDDQAAGYLVDKIVDQTGSKGTGKWTVQQAAELAVAAPTMASALDARYMSAIKGERVAASKVFSSCVQPGPVAGVDKAQLVADVRAALYASKICSYAQGMNIIKAKSVEQKWGVDLGGLARIWKGGCIIRAQFLDRIRLAYERNAELPSLLVDPDFAEELAAAEGAWRRVAALAITHGVPIPSMTSSLSYFDTYRRERLPANLVQAQRDFFGSHTYQRFDKEGWYHTVWDDTFGSADSITTSGYVV</sequence>
<dbReference type="Gene3D" id="1.10.1040.10">
    <property type="entry name" value="N-(1-d-carboxylethyl)-l-norvaline Dehydrogenase, domain 2"/>
    <property type="match status" value="1"/>
</dbReference>
<comment type="subunit">
    <text evidence="3">Homodimer.</text>
</comment>
<evidence type="ECO:0000313" key="9">
    <source>
        <dbReference type="EMBL" id="GLC59410.1"/>
    </source>
</evidence>
<keyword evidence="4 7" id="KW-0560">Oxidoreductase</keyword>
<evidence type="ECO:0000256" key="2">
    <source>
        <dbReference type="ARBA" id="ARBA00008419"/>
    </source>
</evidence>
<dbReference type="Proteomes" id="UP001165080">
    <property type="component" value="Unassembled WGS sequence"/>
</dbReference>
<reference evidence="9 10" key="1">
    <citation type="journal article" date="2023" name="Commun. Biol.">
        <title>Reorganization of the ancestral sex-determining regions during the evolution of trioecy in Pleodorina starrii.</title>
        <authorList>
            <person name="Takahashi K."/>
            <person name="Suzuki S."/>
            <person name="Kawai-Toyooka H."/>
            <person name="Yamamoto K."/>
            <person name="Hamaji T."/>
            <person name="Ootsuki R."/>
            <person name="Yamaguchi H."/>
            <person name="Kawachi M."/>
            <person name="Higashiyama T."/>
            <person name="Nozaki H."/>
        </authorList>
    </citation>
    <scope>NUCLEOTIDE SEQUENCE [LARGE SCALE GENOMIC DNA]</scope>
    <source>
        <strain evidence="9 10">NIES-4479</strain>
    </source>
</reference>
<dbReference type="InterPro" id="IPR006184">
    <property type="entry name" value="6PGdom_BS"/>
</dbReference>
<evidence type="ECO:0000256" key="7">
    <source>
        <dbReference type="RuleBase" id="RU000485"/>
    </source>
</evidence>
<dbReference type="SUPFAM" id="SSF51735">
    <property type="entry name" value="NAD(P)-binding Rossmann-fold domains"/>
    <property type="match status" value="1"/>
</dbReference>
<evidence type="ECO:0000313" key="10">
    <source>
        <dbReference type="Proteomes" id="UP001165080"/>
    </source>
</evidence>
<keyword evidence="5 7" id="KW-0311">Gluconate utilization</keyword>
<keyword evidence="10" id="KW-1185">Reference proteome</keyword>
<dbReference type="InterPro" id="IPR006115">
    <property type="entry name" value="6PGDH_NADP-bd"/>
</dbReference>
<dbReference type="GO" id="GO:0004616">
    <property type="term" value="F:phosphogluconate dehydrogenase (decarboxylating) activity"/>
    <property type="evidence" value="ECO:0007669"/>
    <property type="project" value="UniProtKB-EC"/>
</dbReference>
<evidence type="ECO:0000256" key="3">
    <source>
        <dbReference type="ARBA" id="ARBA00011738"/>
    </source>
</evidence>
<comment type="similarity">
    <text evidence="2 7">Belongs to the 6-phosphogluconate dehydrogenase family.</text>
</comment>
<comment type="catalytic activity">
    <reaction evidence="7">
        <text>6-phospho-D-gluconate + NADP(+) = D-ribulose 5-phosphate + CO2 + NADPH</text>
        <dbReference type="Rhea" id="RHEA:10116"/>
        <dbReference type="ChEBI" id="CHEBI:16526"/>
        <dbReference type="ChEBI" id="CHEBI:57783"/>
        <dbReference type="ChEBI" id="CHEBI:58121"/>
        <dbReference type="ChEBI" id="CHEBI:58349"/>
        <dbReference type="ChEBI" id="CHEBI:58759"/>
        <dbReference type="EC" id="1.1.1.44"/>
    </reaction>
</comment>
<keyword evidence="7" id="KW-0521">NADP</keyword>
<dbReference type="FunFam" id="3.40.50.720:FF:000007">
    <property type="entry name" value="6-phosphogluconate dehydrogenase, decarboxylating"/>
    <property type="match status" value="1"/>
</dbReference>
<evidence type="ECO:0000259" key="8">
    <source>
        <dbReference type="SMART" id="SM01350"/>
    </source>
</evidence>
<dbReference type="InterPro" id="IPR006113">
    <property type="entry name" value="6PGDH_Gnd/GntZ"/>
</dbReference>
<dbReference type="FunFam" id="1.20.5.320:FF:000001">
    <property type="entry name" value="6-phosphogluconate dehydrogenase, decarboxylating"/>
    <property type="match status" value="1"/>
</dbReference>
<organism evidence="9 10">
    <name type="scientific">Pleodorina starrii</name>
    <dbReference type="NCBI Taxonomy" id="330485"/>
    <lineage>
        <taxon>Eukaryota</taxon>
        <taxon>Viridiplantae</taxon>
        <taxon>Chlorophyta</taxon>
        <taxon>core chlorophytes</taxon>
        <taxon>Chlorophyceae</taxon>
        <taxon>CS clade</taxon>
        <taxon>Chlamydomonadales</taxon>
        <taxon>Volvocaceae</taxon>
        <taxon>Pleodorina</taxon>
    </lineage>
</organism>
<evidence type="ECO:0000256" key="6">
    <source>
        <dbReference type="ARBA" id="ARBA00023126"/>
    </source>
</evidence>
<dbReference type="EMBL" id="BRXU01000027">
    <property type="protein sequence ID" value="GLC59410.1"/>
    <property type="molecule type" value="Genomic_DNA"/>
</dbReference>
<name>A0A9W6BX66_9CHLO</name>
<gene>
    <name evidence="9" type="primary">PLEST008227</name>
    <name evidence="9" type="ORF">PLESTB_001483100</name>
</gene>
<accession>A0A9W6BX66</accession>
<dbReference type="SMART" id="SM01350">
    <property type="entry name" value="6PGD"/>
    <property type="match status" value="1"/>
</dbReference>
<dbReference type="Gene3D" id="3.40.50.720">
    <property type="entry name" value="NAD(P)-binding Rossmann-like Domain"/>
    <property type="match status" value="1"/>
</dbReference>
<evidence type="ECO:0000256" key="1">
    <source>
        <dbReference type="ARBA" id="ARBA00004874"/>
    </source>
</evidence>
<dbReference type="GO" id="GO:0050661">
    <property type="term" value="F:NADP binding"/>
    <property type="evidence" value="ECO:0007669"/>
    <property type="project" value="InterPro"/>
</dbReference>
<dbReference type="PANTHER" id="PTHR11811">
    <property type="entry name" value="6-PHOSPHOGLUCONATE DEHYDROGENASE"/>
    <property type="match status" value="1"/>
</dbReference>
<comment type="pathway">
    <text evidence="1 7">Carbohydrate degradation; pentose phosphate pathway; D-ribulose 5-phosphate from D-glucose 6-phosphate (oxidative stage): step 3/3.</text>
</comment>
<dbReference type="InterPro" id="IPR006183">
    <property type="entry name" value="Pgluconate_DH"/>
</dbReference>
<dbReference type="FunFam" id="1.10.1040.10:FF:000002">
    <property type="entry name" value="6-phosphogluconate dehydrogenase, decarboxylating"/>
    <property type="match status" value="1"/>
</dbReference>
<dbReference type="InterPro" id="IPR013328">
    <property type="entry name" value="6PGD_dom2"/>
</dbReference>
<dbReference type="InterPro" id="IPR006114">
    <property type="entry name" value="6PGDH_C"/>
</dbReference>
<dbReference type="Pfam" id="PF00393">
    <property type="entry name" value="6PGD"/>
    <property type="match status" value="1"/>
</dbReference>
<dbReference type="NCBIfam" id="TIGR00873">
    <property type="entry name" value="gnd"/>
    <property type="match status" value="1"/>
</dbReference>
<dbReference type="AlphaFoldDB" id="A0A9W6BX66"/>
<protein>
    <recommendedName>
        <fullName evidence="7">6-phosphogluconate dehydrogenase, decarboxylating</fullName>
        <ecNumber evidence="7">1.1.1.44</ecNumber>
    </recommendedName>
</protein>
<dbReference type="GO" id="GO:0019521">
    <property type="term" value="P:D-gluconate metabolic process"/>
    <property type="evidence" value="ECO:0007669"/>
    <property type="project" value="UniProtKB-KW"/>
</dbReference>
<dbReference type="InterPro" id="IPR008927">
    <property type="entry name" value="6-PGluconate_DH-like_C_sf"/>
</dbReference>
<dbReference type="OrthoDB" id="434986at2759"/>
<proteinExistence type="inferred from homology"/>
<evidence type="ECO:0000256" key="5">
    <source>
        <dbReference type="ARBA" id="ARBA00023064"/>
    </source>
</evidence>